<keyword evidence="9 10" id="KW-0472">Membrane</keyword>
<reference evidence="11 12" key="1">
    <citation type="submission" date="2016-02" db="EMBL/GenBank/DDBJ databases">
        <title>Genome sequence of Tissierella creatinophila DSM 6911.</title>
        <authorList>
            <person name="Poehlein A."/>
            <person name="Daniel R."/>
        </authorList>
    </citation>
    <scope>NUCLEOTIDE SEQUENCE [LARGE SCALE GENOMIC DNA]</scope>
    <source>
        <strain evidence="11 12">DSM 6911</strain>
    </source>
</reference>
<evidence type="ECO:0000256" key="6">
    <source>
        <dbReference type="ARBA" id="ARBA00022692"/>
    </source>
</evidence>
<dbReference type="GO" id="GO:0005886">
    <property type="term" value="C:plasma membrane"/>
    <property type="evidence" value="ECO:0007669"/>
    <property type="project" value="UniProtKB-SubCell"/>
</dbReference>
<keyword evidence="12" id="KW-1185">Reference proteome</keyword>
<gene>
    <name evidence="11" type="ORF">TICRE_02760</name>
</gene>
<dbReference type="Proteomes" id="UP000186112">
    <property type="component" value="Unassembled WGS sequence"/>
</dbReference>
<feature type="transmembrane region" description="Helical" evidence="10">
    <location>
        <begin position="12"/>
        <end position="34"/>
    </location>
</feature>
<dbReference type="EMBL" id="LTDM01000003">
    <property type="protein sequence ID" value="OLS03763.1"/>
    <property type="molecule type" value="Genomic_DNA"/>
</dbReference>
<keyword evidence="6 10" id="KW-0812">Transmembrane</keyword>
<keyword evidence="8 10" id="KW-1133">Transmembrane helix</keyword>
<evidence type="ECO:0000256" key="7">
    <source>
        <dbReference type="ARBA" id="ARBA00022779"/>
    </source>
</evidence>
<evidence type="ECO:0000313" key="11">
    <source>
        <dbReference type="EMBL" id="OLS03763.1"/>
    </source>
</evidence>
<keyword evidence="5 10" id="KW-0145">Chemotaxis</keyword>
<dbReference type="GO" id="GO:0006935">
    <property type="term" value="P:chemotaxis"/>
    <property type="evidence" value="ECO:0007669"/>
    <property type="project" value="UniProtKB-KW"/>
</dbReference>
<comment type="function">
    <text evidence="1 10">Controls the rotational direction of flagella during chemotaxis.</text>
</comment>
<protein>
    <recommendedName>
        <fullName evidence="10">Flagellar protein FliL</fullName>
    </recommendedName>
</protein>
<evidence type="ECO:0000256" key="9">
    <source>
        <dbReference type="ARBA" id="ARBA00023136"/>
    </source>
</evidence>
<keyword evidence="11" id="KW-0969">Cilium</keyword>
<evidence type="ECO:0000256" key="2">
    <source>
        <dbReference type="ARBA" id="ARBA00004162"/>
    </source>
</evidence>
<comment type="similarity">
    <text evidence="3 10">Belongs to the FliL family.</text>
</comment>
<accession>A0A1U7M8V6</accession>
<evidence type="ECO:0000256" key="1">
    <source>
        <dbReference type="ARBA" id="ARBA00002254"/>
    </source>
</evidence>
<proteinExistence type="inferred from homology"/>
<dbReference type="AlphaFoldDB" id="A0A1U7M8V6"/>
<dbReference type="Pfam" id="PF03748">
    <property type="entry name" value="FliL"/>
    <property type="match status" value="1"/>
</dbReference>
<keyword evidence="11" id="KW-0966">Cell projection</keyword>
<evidence type="ECO:0000256" key="8">
    <source>
        <dbReference type="ARBA" id="ARBA00022989"/>
    </source>
</evidence>
<organism evidence="11 12">
    <name type="scientific">Tissierella creatinophila DSM 6911</name>
    <dbReference type="NCBI Taxonomy" id="1123403"/>
    <lineage>
        <taxon>Bacteria</taxon>
        <taxon>Bacillati</taxon>
        <taxon>Bacillota</taxon>
        <taxon>Tissierellia</taxon>
        <taxon>Tissierellales</taxon>
        <taxon>Tissierellaceae</taxon>
        <taxon>Tissierella</taxon>
    </lineage>
</organism>
<dbReference type="PANTHER" id="PTHR35091:SF2">
    <property type="entry name" value="FLAGELLAR PROTEIN FLIL"/>
    <property type="match status" value="1"/>
</dbReference>
<name>A0A1U7M8V6_TISCR</name>
<evidence type="ECO:0000256" key="5">
    <source>
        <dbReference type="ARBA" id="ARBA00022500"/>
    </source>
</evidence>
<evidence type="ECO:0000313" key="12">
    <source>
        <dbReference type="Proteomes" id="UP000186112"/>
    </source>
</evidence>
<dbReference type="InterPro" id="IPR005503">
    <property type="entry name" value="FliL"/>
</dbReference>
<keyword evidence="7 10" id="KW-0283">Flagellar rotation</keyword>
<dbReference type="GO" id="GO:0071978">
    <property type="term" value="P:bacterial-type flagellum-dependent swarming motility"/>
    <property type="evidence" value="ECO:0007669"/>
    <property type="project" value="TreeGrafter"/>
</dbReference>
<evidence type="ECO:0000256" key="10">
    <source>
        <dbReference type="RuleBase" id="RU364125"/>
    </source>
</evidence>
<dbReference type="PANTHER" id="PTHR35091">
    <property type="entry name" value="FLAGELLAR PROTEIN FLIL"/>
    <property type="match status" value="1"/>
</dbReference>
<dbReference type="OrthoDB" id="166089at2"/>
<keyword evidence="11" id="KW-0282">Flagellum</keyword>
<dbReference type="RefSeq" id="WP_075724359.1">
    <property type="nucleotide sequence ID" value="NZ_LTDM01000003.1"/>
</dbReference>
<dbReference type="GO" id="GO:0009425">
    <property type="term" value="C:bacterial-type flagellum basal body"/>
    <property type="evidence" value="ECO:0007669"/>
    <property type="project" value="InterPro"/>
</dbReference>
<sequence length="152" mass="17440">MEKEKKKMSKSKLIIIILLVVILAIVAVGAYMMISGKSFKDAKKMFESKDEYTIALDEFVTNLKNESKDKGKNYLKIQVALMYTDKKNTEIIEANISKIRDIILNDLREKSSAQILEVENTPKLKEKILEKINNSLGKKVIHDIYFTNLVVQ</sequence>
<keyword evidence="4 10" id="KW-1003">Cell membrane</keyword>
<comment type="caution">
    <text evidence="11">The sequence shown here is derived from an EMBL/GenBank/DDBJ whole genome shotgun (WGS) entry which is preliminary data.</text>
</comment>
<evidence type="ECO:0000256" key="3">
    <source>
        <dbReference type="ARBA" id="ARBA00008281"/>
    </source>
</evidence>
<evidence type="ECO:0000256" key="4">
    <source>
        <dbReference type="ARBA" id="ARBA00022475"/>
    </source>
</evidence>
<comment type="subcellular location">
    <subcellularLocation>
        <location evidence="2">Cell membrane</location>
        <topology evidence="2">Single-pass membrane protein</topology>
    </subcellularLocation>
</comment>